<dbReference type="AlphaFoldDB" id="A0A807LLD6"/>
<dbReference type="InterPro" id="IPR011010">
    <property type="entry name" value="DNA_brk_join_enz"/>
</dbReference>
<dbReference type="InterPro" id="IPR010998">
    <property type="entry name" value="Integrase_recombinase_N"/>
</dbReference>
<proteinExistence type="predicted"/>
<name>A0A807LLD6_9ENTR</name>
<accession>A0A807LLD6</accession>
<organism evidence="2 3">
    <name type="scientific">Kosakonia cowanii JCM 10956 = DSM 18146</name>
    <dbReference type="NCBI Taxonomy" id="1300165"/>
    <lineage>
        <taxon>Bacteria</taxon>
        <taxon>Pseudomonadati</taxon>
        <taxon>Pseudomonadota</taxon>
        <taxon>Gammaproteobacteria</taxon>
        <taxon>Enterobacterales</taxon>
        <taxon>Enterobacteriaceae</taxon>
        <taxon>Kosakonia</taxon>
    </lineage>
</organism>
<dbReference type="EMBL" id="CP019445">
    <property type="protein sequence ID" value="APZ06888.1"/>
    <property type="molecule type" value="Genomic_DNA"/>
</dbReference>
<dbReference type="RefSeq" id="WP_076770008.1">
    <property type="nucleotide sequence ID" value="NZ_CP019445.1"/>
</dbReference>
<dbReference type="Gene3D" id="1.10.150.130">
    <property type="match status" value="1"/>
</dbReference>
<gene>
    <name evidence="2" type="ORF">BWI95_18495</name>
</gene>
<evidence type="ECO:0000256" key="1">
    <source>
        <dbReference type="ARBA" id="ARBA00023125"/>
    </source>
</evidence>
<protein>
    <submittedName>
        <fullName evidence="2">Uncharacterized protein</fullName>
    </submittedName>
</protein>
<keyword evidence="1" id="KW-0238">DNA-binding</keyword>
<evidence type="ECO:0000313" key="3">
    <source>
        <dbReference type="Proteomes" id="UP000187148"/>
    </source>
</evidence>
<dbReference type="SUPFAM" id="SSF56349">
    <property type="entry name" value="DNA breaking-rejoining enzymes"/>
    <property type="match status" value="1"/>
</dbReference>
<sequence>MADEHREHCKPKKGRKVRTVNAYLNCPGGMFSFAKQNGYTDKNPFEGLDPLKKSKAKPDPLTMDEYHHFLMLAYLNR</sequence>
<dbReference type="GO" id="GO:0003677">
    <property type="term" value="F:DNA binding"/>
    <property type="evidence" value="ECO:0007669"/>
    <property type="project" value="UniProtKB-KW"/>
</dbReference>
<evidence type="ECO:0000313" key="2">
    <source>
        <dbReference type="EMBL" id="APZ06888.1"/>
    </source>
</evidence>
<dbReference type="Proteomes" id="UP000187148">
    <property type="component" value="Chromosome"/>
</dbReference>
<keyword evidence="3" id="KW-1185">Reference proteome</keyword>
<dbReference type="KEGG" id="kco:BWI95_18495"/>
<reference evidence="2 3" key="1">
    <citation type="submission" date="2017-01" db="EMBL/GenBank/DDBJ databases">
        <authorList>
            <person name="Cao J.-M."/>
        </authorList>
    </citation>
    <scope>NUCLEOTIDE SEQUENCE [LARGE SCALE GENOMIC DNA]</scope>
    <source>
        <strain evidence="2 3">888-76</strain>
    </source>
</reference>